<accession>A0ACC6RS48</accession>
<keyword evidence="2" id="KW-1185">Reference proteome</keyword>
<dbReference type="EMBL" id="JAYMRU010000030">
    <property type="protein sequence ID" value="MEM5404511.1"/>
    <property type="molecule type" value="Genomic_DNA"/>
</dbReference>
<keyword evidence="1" id="KW-0808">Transferase</keyword>
<name>A0ACC6RS48_9BURK</name>
<reference evidence="1" key="1">
    <citation type="submission" date="2024-01" db="EMBL/GenBank/DDBJ databases">
        <title>The diversity of rhizobia nodulating Mimosa spp. in eleven states of Brazil covering several biomes is determined by host plant, location, and edaphic factors.</title>
        <authorList>
            <person name="Rouws L."/>
            <person name="Barauna A."/>
            <person name="Beukes C."/>
            <person name="De Faria S.M."/>
            <person name="Gross E."/>
            <person name="Dos Reis Junior F.B."/>
            <person name="Simon M."/>
            <person name="Maluk M."/>
            <person name="Odee D.W."/>
            <person name="Kenicer G."/>
            <person name="Young J.P.W."/>
            <person name="Reis V.M."/>
            <person name="Zilli J."/>
            <person name="James E.K."/>
        </authorList>
    </citation>
    <scope>NUCLEOTIDE SEQUENCE</scope>
    <source>
        <strain evidence="1">JPY452</strain>
    </source>
</reference>
<evidence type="ECO:0000313" key="2">
    <source>
        <dbReference type="Proteomes" id="UP001392318"/>
    </source>
</evidence>
<dbReference type="Proteomes" id="UP001392318">
    <property type="component" value="Unassembled WGS sequence"/>
</dbReference>
<gene>
    <name evidence="1" type="primary">pflB</name>
    <name evidence="1" type="ORF">VSR83_31550</name>
</gene>
<dbReference type="EC" id="2.3.1.54" evidence="1"/>
<evidence type="ECO:0000313" key="1">
    <source>
        <dbReference type="EMBL" id="MEM5404511.1"/>
    </source>
</evidence>
<keyword evidence="1" id="KW-0012">Acyltransferase</keyword>
<comment type="caution">
    <text evidence="1">The sequence shown here is derived from an EMBL/GenBank/DDBJ whole genome shotgun (WGS) entry which is preliminary data.</text>
</comment>
<sequence>MSTLSISPELELDPWREFAPGPWMKRIDVRDFILANVTPYEGGDAFLCGPTERTKAVWAALQPYFREEARKGVLDVDPATPSTLTSHAAGFIDKPNEVIVGLQTDKPFKRAIMPWGGLRMVESGLHAVGMKVDSKVAEIFTQYRKTHNDGVFDVYTPEILACRKSHIITGLPDAYGRGRIIGDYRRVALYGVTRLLEEKAAERAQIDDEWPTDDVIRLREELAEQTRALRDLVTMGELYGFDLARPAQSATEAVQWTYLAYLGAVKEANGAAMSIGRISTFLDIYIERDLADGTLDEAGAQELIDQLVQKLRIVRFLRTPEYDALFSGDPYWATESIGGMDLNGRTLVTRTSFRMLQTLRNLGPAPEPNLTVLWSARLPQPFKRFCVAISRDTSALQYENDDLMRPFHGDDYGIACCVSAMRIGKQMQLFGARVNLAKCLLYAINGGRDEISGVQVAPPAPAVTGDLLRYDDVMAKFDAMMEWLARTYVHAMNCIHYMHDKYFYERLEMALHDRDILRTMGFGVAGLSVVADSLSAIKYAKVTPVRGANGIVEDYRIEGAFPTFGNNDDRVDSIATDLVERFMTKLRKHSCYRQAAHTQSVLTITSNVVYGKATGNTPDGRRAGVPFAPGANPMHGRDHIGWLASCLSVAKLPYLHAQDGISYTVSVVPTVTSLAKEEGLDRAIQVFDTYFSQGGYHMNLNVVNKETLLDAMEHPDKYPQLTIRVSGYAVNFIRLTREQQLDVINRTFHGAV</sequence>
<organism evidence="1 2">
    <name type="scientific">Paraburkholderia unamae</name>
    <dbReference type="NCBI Taxonomy" id="219649"/>
    <lineage>
        <taxon>Bacteria</taxon>
        <taxon>Pseudomonadati</taxon>
        <taxon>Pseudomonadota</taxon>
        <taxon>Betaproteobacteria</taxon>
        <taxon>Burkholderiales</taxon>
        <taxon>Burkholderiaceae</taxon>
        <taxon>Paraburkholderia</taxon>
    </lineage>
</organism>
<proteinExistence type="predicted"/>
<protein>
    <submittedName>
        <fullName evidence="1">Formate C-acetyltransferase</fullName>
        <ecNumber evidence="1">2.3.1.54</ecNumber>
    </submittedName>
</protein>